<dbReference type="AlphaFoldDB" id="A0A0F3KJ95"/>
<organism evidence="1 2">
    <name type="scientific">Luteibacter yeojuensis</name>
    <dbReference type="NCBI Taxonomy" id="345309"/>
    <lineage>
        <taxon>Bacteria</taxon>
        <taxon>Pseudomonadati</taxon>
        <taxon>Pseudomonadota</taxon>
        <taxon>Gammaproteobacteria</taxon>
        <taxon>Lysobacterales</taxon>
        <taxon>Rhodanobacteraceae</taxon>
        <taxon>Luteibacter</taxon>
    </lineage>
</organism>
<proteinExistence type="predicted"/>
<accession>A0A0F3KJ95</accession>
<evidence type="ECO:0000313" key="2">
    <source>
        <dbReference type="Proteomes" id="UP000033651"/>
    </source>
</evidence>
<sequence length="112" mass="12084">MRVWVLVGAGAFVWLISACSHGPDLHLTSQPPAATADIRIKDGAGSATWSWGAGDLKETIVSVDDSRSRRGSRRGDGTVRITLEDGTVLRLAQQQSFYTCQAGCEKKHMPIT</sequence>
<protein>
    <recommendedName>
        <fullName evidence="3">Lipoprotein</fullName>
    </recommendedName>
</protein>
<name>A0A0F3KJ95_9GAMM</name>
<dbReference type="PATRIC" id="fig|345309.4.peg.2067"/>
<evidence type="ECO:0008006" key="3">
    <source>
        <dbReference type="Google" id="ProtNLM"/>
    </source>
</evidence>
<dbReference type="EMBL" id="JZRB01000029">
    <property type="protein sequence ID" value="KJV31288.1"/>
    <property type="molecule type" value="Genomic_DNA"/>
</dbReference>
<reference evidence="1 2" key="1">
    <citation type="submission" date="2015-03" db="EMBL/GenBank/DDBJ databases">
        <title>Draft genome sequence of Luteibacter yeojuensis strain SU11.</title>
        <authorList>
            <person name="Sulaiman J."/>
            <person name="Priya K."/>
            <person name="Chan K.-G."/>
        </authorList>
    </citation>
    <scope>NUCLEOTIDE SEQUENCE [LARGE SCALE GENOMIC DNA]</scope>
    <source>
        <strain evidence="1 2">SU11</strain>
    </source>
</reference>
<evidence type="ECO:0000313" key="1">
    <source>
        <dbReference type="EMBL" id="KJV31288.1"/>
    </source>
</evidence>
<comment type="caution">
    <text evidence="1">The sequence shown here is derived from an EMBL/GenBank/DDBJ whole genome shotgun (WGS) entry which is preliminary data.</text>
</comment>
<gene>
    <name evidence="1" type="ORF">VI08_13590</name>
</gene>
<dbReference type="PROSITE" id="PS51257">
    <property type="entry name" value="PROKAR_LIPOPROTEIN"/>
    <property type="match status" value="1"/>
</dbReference>
<keyword evidence="2" id="KW-1185">Reference proteome</keyword>
<dbReference type="Proteomes" id="UP000033651">
    <property type="component" value="Unassembled WGS sequence"/>
</dbReference>